<proteinExistence type="predicted"/>
<evidence type="ECO:0000313" key="2">
    <source>
        <dbReference type="EMBL" id="DAF92657.1"/>
    </source>
</evidence>
<dbReference type="EMBL" id="BK016070">
    <property type="protein sequence ID" value="DAF92657.1"/>
    <property type="molecule type" value="Genomic_DNA"/>
</dbReference>
<organism evidence="2">
    <name type="scientific">Myoviridae sp. ct1AP5</name>
    <dbReference type="NCBI Taxonomy" id="2825017"/>
    <lineage>
        <taxon>Viruses</taxon>
        <taxon>Duplodnaviria</taxon>
        <taxon>Heunggongvirae</taxon>
        <taxon>Uroviricota</taxon>
        <taxon>Caudoviricetes</taxon>
    </lineage>
</organism>
<feature type="domain" description="Gp28/Gp37-like" evidence="1">
    <location>
        <begin position="3"/>
        <end position="345"/>
    </location>
</feature>
<evidence type="ECO:0000259" key="1">
    <source>
        <dbReference type="Pfam" id="PF14594"/>
    </source>
</evidence>
<dbReference type="Pfam" id="PF14594">
    <property type="entry name" value="Sipho_Gp37"/>
    <property type="match status" value="1"/>
</dbReference>
<sequence length="350" mass="40349">MELFILNKAFEIIDVLDTFKSLEWVKRYYETGDFVLNCIADNNTVNSLVNGYYLAREDDDRLMIIEKRNLTTAAETGNVIACSGRSIEAILERRIIWRQTNSKTNETAESFIRRLIDENAINPADSKRKIPNLQLGTLKGFTETIDKQVTGDNLLTTIIEICKLYDYGFKITMDDEGYLVFDLYRGENRSYSQDVNSYVVFSDEYDNIINTDYEYDEISFKNTALIGGEGEGTDRKYQSIGNSEGMERYEMFVDAKDISSNNNEIAADEYNKLLIERGEEKLAENKEIEKYSGEIETTLTYRYKEDYNLGDTVQTVDKYGIEASPKILEIIESENENGYRIVPTFSTWEV</sequence>
<accession>A0A8S5UDW2</accession>
<name>A0A8S5UDW2_9CAUD</name>
<reference evidence="2" key="1">
    <citation type="journal article" date="2021" name="Proc. Natl. Acad. Sci. U.S.A.">
        <title>A Catalog of Tens of Thousands of Viruses from Human Metagenomes Reveals Hidden Associations with Chronic Diseases.</title>
        <authorList>
            <person name="Tisza M.J."/>
            <person name="Buck C.B."/>
        </authorList>
    </citation>
    <scope>NUCLEOTIDE SEQUENCE</scope>
    <source>
        <strain evidence="2">Ct1AP5</strain>
    </source>
</reference>
<dbReference type="InterPro" id="IPR029432">
    <property type="entry name" value="Gp28/Gp37-like_dom"/>
</dbReference>
<protein>
    <recommendedName>
        <fullName evidence="1">Gp28/Gp37-like domain-containing protein</fullName>
    </recommendedName>
</protein>